<dbReference type="SMART" id="SM00220">
    <property type="entry name" value="S_TKc"/>
    <property type="match status" value="1"/>
</dbReference>
<reference evidence="9 10" key="1">
    <citation type="submission" date="2013-11" db="EMBL/GenBank/DDBJ databases">
        <title>Opisthorchis viverrini - life in the bile duct.</title>
        <authorList>
            <person name="Young N.D."/>
            <person name="Nagarajan N."/>
            <person name="Lin S.J."/>
            <person name="Korhonen P.K."/>
            <person name="Jex A.R."/>
            <person name="Hall R.S."/>
            <person name="Safavi-Hemami H."/>
            <person name="Kaewkong W."/>
            <person name="Bertrand D."/>
            <person name="Gao S."/>
            <person name="Seet Q."/>
            <person name="Wongkham S."/>
            <person name="Teh B.T."/>
            <person name="Wongkham C."/>
            <person name="Intapan P.M."/>
            <person name="Maleewong W."/>
            <person name="Yang X."/>
            <person name="Hu M."/>
            <person name="Wang Z."/>
            <person name="Hofmann A."/>
            <person name="Sternberg P.W."/>
            <person name="Tan P."/>
            <person name="Wang J."/>
            <person name="Gasser R.B."/>
        </authorList>
    </citation>
    <scope>NUCLEOTIDE SEQUENCE [LARGE SCALE GENOMIC DNA]</scope>
</reference>
<dbReference type="PANTHER" id="PTHR46716">
    <property type="entry name" value="MITOGEN-ACTIVATED PROTEIN KINASE KINASE KINASE 7"/>
    <property type="match status" value="1"/>
</dbReference>
<evidence type="ECO:0000256" key="7">
    <source>
        <dbReference type="SAM" id="MobiDB-lite"/>
    </source>
</evidence>
<gene>
    <name evidence="9" type="ORF">T265_06651</name>
</gene>
<evidence type="ECO:0000256" key="5">
    <source>
        <dbReference type="ARBA" id="ARBA00022777"/>
    </source>
</evidence>
<evidence type="ECO:0000256" key="6">
    <source>
        <dbReference type="ARBA" id="ARBA00022840"/>
    </source>
</evidence>
<feature type="compositionally biased region" description="Basic and acidic residues" evidence="7">
    <location>
        <begin position="361"/>
        <end position="378"/>
    </location>
</feature>
<dbReference type="GO" id="GO:0043123">
    <property type="term" value="P:positive regulation of canonical NF-kappaB signal transduction"/>
    <property type="evidence" value="ECO:0007669"/>
    <property type="project" value="TreeGrafter"/>
</dbReference>
<protein>
    <recommendedName>
        <fullName evidence="8">Protein kinase domain-containing protein</fullName>
    </recommendedName>
</protein>
<dbReference type="InterPro" id="IPR011009">
    <property type="entry name" value="Kinase-like_dom_sf"/>
</dbReference>
<name>A0A074ZRP4_OPIVI</name>
<accession>A0A074ZRP4</accession>
<organism evidence="9 10">
    <name type="scientific">Opisthorchis viverrini</name>
    <name type="common">Southeast Asian liver fluke</name>
    <dbReference type="NCBI Taxonomy" id="6198"/>
    <lineage>
        <taxon>Eukaryota</taxon>
        <taxon>Metazoa</taxon>
        <taxon>Spiralia</taxon>
        <taxon>Lophotrochozoa</taxon>
        <taxon>Platyhelminthes</taxon>
        <taxon>Trematoda</taxon>
        <taxon>Digenea</taxon>
        <taxon>Opisthorchiida</taxon>
        <taxon>Opisthorchiata</taxon>
        <taxon>Opisthorchiidae</taxon>
        <taxon>Opisthorchis</taxon>
    </lineage>
</organism>
<dbReference type="PROSITE" id="PS00108">
    <property type="entry name" value="PROTEIN_KINASE_ST"/>
    <property type="match status" value="1"/>
</dbReference>
<dbReference type="GO" id="GO:0004709">
    <property type="term" value="F:MAP kinase kinase kinase activity"/>
    <property type="evidence" value="ECO:0007669"/>
    <property type="project" value="TreeGrafter"/>
</dbReference>
<dbReference type="CTD" id="20320830"/>
<keyword evidence="5" id="KW-0418">Kinase</keyword>
<dbReference type="OrthoDB" id="10261027at2759"/>
<comment type="similarity">
    <text evidence="1">Belongs to the protein kinase superfamily. STE Ser/Thr protein kinase family. MAP kinase kinase kinase subfamily.</text>
</comment>
<dbReference type="GO" id="GO:0006955">
    <property type="term" value="P:immune response"/>
    <property type="evidence" value="ECO:0007669"/>
    <property type="project" value="TreeGrafter"/>
</dbReference>
<dbReference type="KEGG" id="ovi:T265_06651"/>
<keyword evidence="6" id="KW-0067">ATP-binding</keyword>
<proteinExistence type="inferred from homology"/>
<dbReference type="Gene3D" id="3.30.200.20">
    <property type="entry name" value="Phosphorylase Kinase, domain 1"/>
    <property type="match status" value="1"/>
</dbReference>
<dbReference type="AlphaFoldDB" id="A0A074ZRP4"/>
<evidence type="ECO:0000256" key="3">
    <source>
        <dbReference type="ARBA" id="ARBA00022679"/>
    </source>
</evidence>
<evidence type="ECO:0000259" key="8">
    <source>
        <dbReference type="PROSITE" id="PS50011"/>
    </source>
</evidence>
<dbReference type="Proteomes" id="UP000054324">
    <property type="component" value="Unassembled WGS sequence"/>
</dbReference>
<dbReference type="Pfam" id="PF00069">
    <property type="entry name" value="Pkinase"/>
    <property type="match status" value="1"/>
</dbReference>
<sequence length="403" mass="45469">MLYGTTSAFIMPRLKTALALLYTNFIEMDVLVEGVKLSNVHVHNIDTSEYQQLINSAVLFGTGRFGLIYRTDWRDRTVAIKTFVGPSSDVGRQRNELLFHAIANHPNIVRILAAGPDFPKRCQFYMMEYATGSSLNEVLYEFPDVSYTLAHSISWTSQVAQGADYLHRICTPRLCHGDLKPANMLVFDQGRLVKLTDFGSAGPLSQTTEQTPRPLTPVYTAPEIAYLKAVMPLVYTEKCDVYSLAISFWEFLARRRPFEDQSRPTFWNLFNRRPSVLRGCPEDLWSICESGWAEDPTSRPTMIQIVEFLEFVLQKILLKTTGTLAPLSLPVSLPPCTNDSPQDSWPPECDPSNLPLTSQHDSSEVCRHVQASERKDTSSDISADTQPQRELDPLTVSCDFETE</sequence>
<feature type="domain" description="Protein kinase" evidence="8">
    <location>
        <begin position="54"/>
        <end position="312"/>
    </location>
</feature>
<dbReference type="GO" id="GO:0005524">
    <property type="term" value="F:ATP binding"/>
    <property type="evidence" value="ECO:0007669"/>
    <property type="project" value="UniProtKB-KW"/>
</dbReference>
<keyword evidence="3" id="KW-0808">Transferase</keyword>
<dbReference type="GeneID" id="20320830"/>
<keyword evidence="10" id="KW-1185">Reference proteome</keyword>
<feature type="region of interest" description="Disordered" evidence="7">
    <location>
        <begin position="337"/>
        <end position="403"/>
    </location>
</feature>
<dbReference type="PANTHER" id="PTHR46716:SF1">
    <property type="entry name" value="MITOGEN-ACTIVATED PROTEIN KINASE KINASE KINASE 7"/>
    <property type="match status" value="1"/>
</dbReference>
<keyword evidence="2" id="KW-0723">Serine/threonine-protein kinase</keyword>
<evidence type="ECO:0000313" key="9">
    <source>
        <dbReference type="EMBL" id="KER26015.1"/>
    </source>
</evidence>
<dbReference type="GO" id="GO:0019899">
    <property type="term" value="F:enzyme binding"/>
    <property type="evidence" value="ECO:0007669"/>
    <property type="project" value="UniProtKB-ARBA"/>
</dbReference>
<dbReference type="EMBL" id="KL596759">
    <property type="protein sequence ID" value="KER26015.1"/>
    <property type="molecule type" value="Genomic_DNA"/>
</dbReference>
<dbReference type="GO" id="GO:0007254">
    <property type="term" value="P:JNK cascade"/>
    <property type="evidence" value="ECO:0007669"/>
    <property type="project" value="TreeGrafter"/>
</dbReference>
<keyword evidence="4" id="KW-0547">Nucleotide-binding</keyword>
<evidence type="ECO:0000313" key="10">
    <source>
        <dbReference type="Proteomes" id="UP000054324"/>
    </source>
</evidence>
<dbReference type="SUPFAM" id="SSF56112">
    <property type="entry name" value="Protein kinase-like (PK-like)"/>
    <property type="match status" value="1"/>
</dbReference>
<dbReference type="Gene3D" id="1.10.510.10">
    <property type="entry name" value="Transferase(Phosphotransferase) domain 1"/>
    <property type="match status" value="1"/>
</dbReference>
<evidence type="ECO:0000256" key="2">
    <source>
        <dbReference type="ARBA" id="ARBA00022527"/>
    </source>
</evidence>
<dbReference type="InterPro" id="IPR008271">
    <property type="entry name" value="Ser/Thr_kinase_AS"/>
</dbReference>
<dbReference type="PROSITE" id="PS50011">
    <property type="entry name" value="PROTEIN_KINASE_DOM"/>
    <property type="match status" value="1"/>
</dbReference>
<evidence type="ECO:0000256" key="1">
    <source>
        <dbReference type="ARBA" id="ARBA00006529"/>
    </source>
</evidence>
<evidence type="ECO:0000256" key="4">
    <source>
        <dbReference type="ARBA" id="ARBA00022741"/>
    </source>
</evidence>
<dbReference type="RefSeq" id="XP_009170235.1">
    <property type="nucleotide sequence ID" value="XM_009171971.1"/>
</dbReference>
<dbReference type="InterPro" id="IPR000719">
    <property type="entry name" value="Prot_kinase_dom"/>
</dbReference>
<dbReference type="STRING" id="6198.A0A074ZRP4"/>